<organism evidence="2 3">
    <name type="scientific">Halopseudomonas sabulinigri</name>
    <dbReference type="NCBI Taxonomy" id="472181"/>
    <lineage>
        <taxon>Bacteria</taxon>
        <taxon>Pseudomonadati</taxon>
        <taxon>Pseudomonadota</taxon>
        <taxon>Gammaproteobacteria</taxon>
        <taxon>Pseudomonadales</taxon>
        <taxon>Pseudomonadaceae</taxon>
        <taxon>Halopseudomonas</taxon>
    </lineage>
</organism>
<name>A0ABP9ZTN1_9GAMM</name>
<accession>A0ABP9ZTN1</accession>
<reference evidence="2 3" key="1">
    <citation type="submission" date="2024-04" db="EMBL/GenBank/DDBJ databases">
        <title>Draft genome sequence of Halopseudomonas sabulinigri NBRC 116187.</title>
        <authorList>
            <person name="Miyakawa T."/>
            <person name="Kusuya Y."/>
            <person name="Miura T."/>
        </authorList>
    </citation>
    <scope>NUCLEOTIDE SEQUENCE [LARGE SCALE GENOMIC DNA]</scope>
    <source>
        <strain evidence="2 3">4NH20-0042</strain>
    </source>
</reference>
<feature type="compositionally biased region" description="Basic and acidic residues" evidence="1">
    <location>
        <begin position="50"/>
        <end position="76"/>
    </location>
</feature>
<evidence type="ECO:0000256" key="1">
    <source>
        <dbReference type="SAM" id="MobiDB-lite"/>
    </source>
</evidence>
<sequence length="76" mass="8758">MSAFRNYKPKHEPGCRCAVCTTAEFVATMRSRAEARQKRVHEIMNNPFGTRRDSTGWIEERPAKPIDYRKASEGEV</sequence>
<proteinExistence type="predicted"/>
<evidence type="ECO:0000313" key="3">
    <source>
        <dbReference type="Proteomes" id="UP001486808"/>
    </source>
</evidence>
<feature type="region of interest" description="Disordered" evidence="1">
    <location>
        <begin position="44"/>
        <end position="76"/>
    </location>
</feature>
<protein>
    <submittedName>
        <fullName evidence="2">Uncharacterized protein</fullName>
    </submittedName>
</protein>
<evidence type="ECO:0000313" key="2">
    <source>
        <dbReference type="EMBL" id="GAA6132800.1"/>
    </source>
</evidence>
<dbReference type="Proteomes" id="UP001486808">
    <property type="component" value="Unassembled WGS sequence"/>
</dbReference>
<gene>
    <name evidence="2" type="ORF">NBRC116187_31600</name>
</gene>
<dbReference type="EMBL" id="BAABWD010000005">
    <property type="protein sequence ID" value="GAA6132800.1"/>
    <property type="molecule type" value="Genomic_DNA"/>
</dbReference>
<comment type="caution">
    <text evidence="2">The sequence shown here is derived from an EMBL/GenBank/DDBJ whole genome shotgun (WGS) entry which is preliminary data.</text>
</comment>
<dbReference type="RefSeq" id="WP_353389559.1">
    <property type="nucleotide sequence ID" value="NZ_BAABWD010000005.1"/>
</dbReference>
<keyword evidence="3" id="KW-1185">Reference proteome</keyword>